<dbReference type="AlphaFoldDB" id="A0A8B7YNX1"/>
<dbReference type="GO" id="GO:0005525">
    <property type="term" value="F:GTP binding"/>
    <property type="evidence" value="ECO:0007669"/>
    <property type="project" value="InterPro"/>
</dbReference>
<dbReference type="KEGG" id="aplc:110981260"/>
<protein>
    <submittedName>
        <fullName evidence="5">Nitric oxide-associated protein 1-like</fullName>
    </submittedName>
</protein>
<dbReference type="Proteomes" id="UP000694845">
    <property type="component" value="Unplaced"/>
</dbReference>
<dbReference type="RefSeq" id="XP_022094367.1">
    <property type="nucleotide sequence ID" value="XM_022238675.1"/>
</dbReference>
<name>A0A8B7YNX1_ACAPL</name>
<dbReference type="PANTHER" id="PTHR46406">
    <property type="entry name" value="NITRIC OXIDE-ASSOCIATED PROTEIN 1"/>
    <property type="match status" value="1"/>
</dbReference>
<gene>
    <name evidence="5" type="primary">LOC110981260</name>
</gene>
<dbReference type="SUPFAM" id="SSF52540">
    <property type="entry name" value="P-loop containing nucleoside triphosphate hydrolases"/>
    <property type="match status" value="1"/>
</dbReference>
<dbReference type="GeneID" id="110981260"/>
<dbReference type="CTD" id="84273"/>
<feature type="coiled-coil region" evidence="1">
    <location>
        <begin position="692"/>
        <end position="719"/>
    </location>
</feature>
<dbReference type="InterPro" id="IPR006073">
    <property type="entry name" value="GTP-bd"/>
</dbReference>
<dbReference type="PANTHER" id="PTHR46406:SF1">
    <property type="entry name" value="NITRIC OXIDE-ASSOCIATED PROTEIN 1"/>
    <property type="match status" value="1"/>
</dbReference>
<sequence length="923" mass="103211">MIRARVQSQRLWKSCEPVMFATVGRGVCNASGGPFMCVRCTQWQIGQQWVTVKSPPTRGGNWYQGRMESSKRSVVSLSQAGHLWALQLMPVHMVQPANYQVADFVSDARFAGNAKNNFRIKKTKVGQLLEENPVIRIGQRKIRRRRAAGVTSVYQTGNISNDSKFEHGEIDIHSPEGALQESLPTDDELAEILPATHGHLVARSQRAQTSEQVDNSASLNEFDKQYFLDVPSLQNERASSGATVNKVIDVDDRNEFDQQYFGSLHDVDRGSSSTSEEQEGAEQKRPLSSKANQKSSQPVYMDSSLAEDHSDNLFYARKTQKALEDFDKQLGRMFEDAGQDKHIDIKSLFEFEPYEKPTEFQRADDFTEHRELTFTNEPMLEGQVTVKMQTKAVKAKLEADRIFSEKKEELTIDGYDLSDLEPEIIGAMKAIKRARAVRSGKVKAPKGQKVFGSPDPSLPATDVSCSGCGAQFQAHDPKHPGFLPGEKYRELLEAGGLERAMCQRCWYLTHHQMALDVSITEDDYRDIITSIRRTRALVVVLVDLLDFPCSLIPNLKAMVGERRPMVIVGNKADLLPKDSPDWSQRITKQLLKACVEAGVCNEESVQHVCIVSAKSGFGIEDLITALQKKWGTNNDVYLLGTANVGKSTLFNRLLKSDYCKAKATYLIGKATISRWPGTTLNLLRFPIVKPTAEKMALRNDRLVEEKRQAKAELENQKTKGGLHKKRLDELAYVRGEWNQILTKLTVDELKLVIPKTIILPRTISLKPGNTFLLGGLGRLDYLEGRMAAFFTVFASKDLPMRIIPTAGADEVHQGLADRNHLTVPLGGPERMKTFPAMQPVEMKVVGQGWHCSAADVLFSSTGWVAVTTAKGEEVHLRAFTPGGHGCLLRQPALLPYVVNLRGDRTAKKSPYFKLDRHKLTRFL</sequence>
<keyword evidence="4" id="KW-1185">Reference proteome</keyword>
<keyword evidence="1" id="KW-0175">Coiled coil</keyword>
<dbReference type="Pfam" id="PF01926">
    <property type="entry name" value="MMR_HSR1"/>
    <property type="match status" value="1"/>
</dbReference>
<dbReference type="InterPro" id="IPR027417">
    <property type="entry name" value="P-loop_NTPase"/>
</dbReference>
<dbReference type="CDD" id="cd01855">
    <property type="entry name" value="YqeH"/>
    <property type="match status" value="1"/>
</dbReference>
<evidence type="ECO:0000256" key="1">
    <source>
        <dbReference type="SAM" id="Coils"/>
    </source>
</evidence>
<dbReference type="InterPro" id="IPR052807">
    <property type="entry name" value="Mito_transl_resp_regulator"/>
</dbReference>
<feature type="compositionally biased region" description="Polar residues" evidence="2">
    <location>
        <begin position="289"/>
        <end position="298"/>
    </location>
</feature>
<organism evidence="4 5">
    <name type="scientific">Acanthaster planci</name>
    <name type="common">Crown-of-thorns starfish</name>
    <dbReference type="NCBI Taxonomy" id="133434"/>
    <lineage>
        <taxon>Eukaryota</taxon>
        <taxon>Metazoa</taxon>
        <taxon>Echinodermata</taxon>
        <taxon>Eleutherozoa</taxon>
        <taxon>Asterozoa</taxon>
        <taxon>Asteroidea</taxon>
        <taxon>Valvatacea</taxon>
        <taxon>Valvatida</taxon>
        <taxon>Acanthasteridae</taxon>
        <taxon>Acanthaster</taxon>
    </lineage>
</organism>
<evidence type="ECO:0000259" key="3">
    <source>
        <dbReference type="Pfam" id="PF01926"/>
    </source>
</evidence>
<feature type="domain" description="G" evidence="3">
    <location>
        <begin position="636"/>
        <end position="687"/>
    </location>
</feature>
<proteinExistence type="predicted"/>
<dbReference type="Gene3D" id="3.40.50.300">
    <property type="entry name" value="P-loop containing nucleotide triphosphate hydrolases"/>
    <property type="match status" value="1"/>
</dbReference>
<evidence type="ECO:0000313" key="4">
    <source>
        <dbReference type="Proteomes" id="UP000694845"/>
    </source>
</evidence>
<dbReference type="OMA" id="PAKRYMD"/>
<reference evidence="5" key="1">
    <citation type="submission" date="2025-08" db="UniProtKB">
        <authorList>
            <consortium name="RefSeq"/>
        </authorList>
    </citation>
    <scope>IDENTIFICATION</scope>
</reference>
<dbReference type="OrthoDB" id="1696305at2759"/>
<evidence type="ECO:0000313" key="5">
    <source>
        <dbReference type="RefSeq" id="XP_022094367.1"/>
    </source>
</evidence>
<feature type="region of interest" description="Disordered" evidence="2">
    <location>
        <begin position="264"/>
        <end position="300"/>
    </location>
</feature>
<evidence type="ECO:0000256" key="2">
    <source>
        <dbReference type="SAM" id="MobiDB-lite"/>
    </source>
</evidence>
<accession>A0A8B7YNX1</accession>